<evidence type="ECO:0000256" key="1">
    <source>
        <dbReference type="ARBA" id="ARBA00004141"/>
    </source>
</evidence>
<dbReference type="SUPFAM" id="SSF81660">
    <property type="entry name" value="Metal cation-transporting ATPase, ATP-binding domain N"/>
    <property type="match status" value="1"/>
</dbReference>
<dbReference type="Pfam" id="PF00689">
    <property type="entry name" value="Cation_ATPase_C"/>
    <property type="match status" value="1"/>
</dbReference>
<dbReference type="SUPFAM" id="SSF81665">
    <property type="entry name" value="Calcium ATPase, transmembrane domain M"/>
    <property type="match status" value="1"/>
</dbReference>
<dbReference type="PRINTS" id="PR00119">
    <property type="entry name" value="CATATPASE"/>
</dbReference>
<dbReference type="GO" id="GO:1990573">
    <property type="term" value="P:potassium ion import across plasma membrane"/>
    <property type="evidence" value="ECO:0007669"/>
    <property type="project" value="TreeGrafter"/>
</dbReference>
<dbReference type="OrthoDB" id="5496529at2"/>
<keyword evidence="4" id="KW-0547">Nucleotide-binding</keyword>
<dbReference type="InterPro" id="IPR036412">
    <property type="entry name" value="HAD-like_sf"/>
</dbReference>
<dbReference type="PANTHER" id="PTHR43294:SF20">
    <property type="entry name" value="P-TYPE ATPASE"/>
    <property type="match status" value="1"/>
</dbReference>
<dbReference type="SUPFAM" id="SSF56784">
    <property type="entry name" value="HAD-like"/>
    <property type="match status" value="1"/>
</dbReference>
<dbReference type="NCBIfam" id="TIGR01494">
    <property type="entry name" value="ATPase_P-type"/>
    <property type="match status" value="2"/>
</dbReference>
<dbReference type="Proteomes" id="UP000006055">
    <property type="component" value="Chromosome"/>
</dbReference>
<keyword evidence="7 9" id="KW-1133">Transmembrane helix</keyword>
<dbReference type="Gene3D" id="2.70.150.10">
    <property type="entry name" value="Calcium-transporting ATPase, cytoplasmic transduction domain A"/>
    <property type="match status" value="1"/>
</dbReference>
<keyword evidence="6" id="KW-1278">Translocase</keyword>
<proteinExistence type="inferred from homology"/>
<dbReference type="InterPro" id="IPR023299">
    <property type="entry name" value="ATPase_P-typ_cyto_dom_N"/>
</dbReference>
<feature type="domain" description="Cation-transporting P-type ATPase N-terminal" evidence="10">
    <location>
        <begin position="113"/>
        <end position="187"/>
    </location>
</feature>
<dbReference type="GO" id="GO:1902600">
    <property type="term" value="P:proton transmembrane transport"/>
    <property type="evidence" value="ECO:0007669"/>
    <property type="project" value="TreeGrafter"/>
</dbReference>
<evidence type="ECO:0000256" key="8">
    <source>
        <dbReference type="ARBA" id="ARBA00023136"/>
    </source>
</evidence>
<evidence type="ECO:0000256" key="2">
    <source>
        <dbReference type="ARBA" id="ARBA00005675"/>
    </source>
</evidence>
<keyword evidence="3 9" id="KW-0812">Transmembrane</keyword>
<dbReference type="GO" id="GO:0005524">
    <property type="term" value="F:ATP binding"/>
    <property type="evidence" value="ECO:0007669"/>
    <property type="project" value="UniProtKB-KW"/>
</dbReference>
<dbReference type="HOGENOM" id="CLU_002360_3_3_7"/>
<feature type="transmembrane region" description="Helical" evidence="9">
    <location>
        <begin position="959"/>
        <end position="983"/>
    </location>
</feature>
<sequence>MIAEIHNAVKGRRRYKLTALYRCEALKNFLETTLVRNGKIKAVSASVLTGNVLIVYDESYDSRTIFHSLEKIVQEFLLDPNRALIALQPENDRCKKAFAGPVMSDLAGEPLQQWHVMEQEQVLSFLGSSLESGLSRESVEASAHKYGINAVPEAEVRSKLEIFLDQFKSLPVALLGVAAGISVLTAGVIDAVVIAAVVGINGIVGYYTESRAEETIRALRHFVQPSAKVLREGIVTELSAAEVVVGDILVLKPGTYVVADARVVHSNNLSLDESILTGESMPVMKTAEALQQKDTALGDRINMIYGGTLVTGGLGLAVVVAVGPMTEIGRIQSLVATSAPPETPIERQLEQIGNQLVLLSAVVCGVVFLMGLLRGNSFIQMLKSSISLAVAAVPEGLPTVATTTLALGVGSMRQHQVLVRNLEAVCTLGSVETLCFDKTGTVTVNEMSVVRVYSGSQQVSVSDGTLFVGDKPVDDNIPEEVLKLVHICALCNESEVIRKNGTFIVNGTSTENALIHLAIACGVDVQELRGRHPILNTRHRAEDRQFMTTLHENHGEQHLLALKGSPLEVLHKCKYIFKDGYMSELTDEDQELIEAENDSMAGDALRVLGAGFTLQASDEGSDEDQTFTWLGLVGMADPVRRGVKECVQVFHQAGLETVMITGDQSQTAYAVGRQLGLANGNPLEILDSSHLNTADPQVINALVKKAHVFARVSPSNKLQIVQALQNAGKIVAMTGDGINDGPALKAADVGIAMGRGGTDVAREVADVILEQDDLETLIIAIRDGRTIYLNIRKSLHYLLATNFSEIQLMFTATALGLSHPLNAMQLLWINLISDVFPGLALAMDPSEPDIMDQPPRDPDESIAKIQDFKRITAESAVMTASSLAAYAYGFMRYGAGMQAGTLAFQSLTGAQILHALNCRSETRSIFDDENQPNRYLSTAVTVSLGLQAATQLIPGLRSLLGLAPLTLIDGLVATAAATAPLFINNAMKKRQVDQA</sequence>
<dbReference type="InterPro" id="IPR004014">
    <property type="entry name" value="ATPase_P-typ_cation-transptr_N"/>
</dbReference>
<dbReference type="GO" id="GO:0006883">
    <property type="term" value="P:intracellular sodium ion homeostasis"/>
    <property type="evidence" value="ECO:0007669"/>
    <property type="project" value="TreeGrafter"/>
</dbReference>
<dbReference type="SUPFAM" id="SSF81653">
    <property type="entry name" value="Calcium ATPase, transduction domain A"/>
    <property type="match status" value="1"/>
</dbReference>
<organism evidence="11 12">
    <name type="scientific">Desulfomonile tiedjei (strain ATCC 49306 / DSM 6799 / DCB-1)</name>
    <dbReference type="NCBI Taxonomy" id="706587"/>
    <lineage>
        <taxon>Bacteria</taxon>
        <taxon>Pseudomonadati</taxon>
        <taxon>Thermodesulfobacteriota</taxon>
        <taxon>Desulfomonilia</taxon>
        <taxon>Desulfomonilales</taxon>
        <taxon>Desulfomonilaceae</taxon>
        <taxon>Desulfomonile</taxon>
    </lineage>
</organism>
<dbReference type="SFLD" id="SFLDG00002">
    <property type="entry name" value="C1.7:_P-type_atpase_like"/>
    <property type="match status" value="1"/>
</dbReference>
<evidence type="ECO:0000259" key="10">
    <source>
        <dbReference type="SMART" id="SM00831"/>
    </source>
</evidence>
<dbReference type="InterPro" id="IPR044492">
    <property type="entry name" value="P_typ_ATPase_HD_dom"/>
</dbReference>
<keyword evidence="5" id="KW-0067">ATP-binding</keyword>
<dbReference type="Pfam" id="PF00122">
    <property type="entry name" value="E1-E2_ATPase"/>
    <property type="match status" value="1"/>
</dbReference>
<dbReference type="AlphaFoldDB" id="I4C2D9"/>
<dbReference type="STRING" id="706587.Desti_1013"/>
<dbReference type="Pfam" id="PF13246">
    <property type="entry name" value="Cation_ATPase"/>
    <property type="match status" value="1"/>
</dbReference>
<dbReference type="InterPro" id="IPR050510">
    <property type="entry name" value="Cation_transp_ATPase_P-type"/>
</dbReference>
<evidence type="ECO:0000313" key="11">
    <source>
        <dbReference type="EMBL" id="AFM23730.1"/>
    </source>
</evidence>
<dbReference type="Gene3D" id="3.40.50.1000">
    <property type="entry name" value="HAD superfamily/HAD-like"/>
    <property type="match status" value="1"/>
</dbReference>
<dbReference type="PATRIC" id="fig|706587.4.peg.1157"/>
<keyword evidence="8 9" id="KW-0472">Membrane</keyword>
<comment type="similarity">
    <text evidence="2">Belongs to the cation transport ATPase (P-type) (TC 3.A.3) family. Type IIA subfamily.</text>
</comment>
<dbReference type="GO" id="GO:0036376">
    <property type="term" value="P:sodium ion export across plasma membrane"/>
    <property type="evidence" value="ECO:0007669"/>
    <property type="project" value="TreeGrafter"/>
</dbReference>
<dbReference type="InterPro" id="IPR059000">
    <property type="entry name" value="ATPase_P-type_domA"/>
</dbReference>
<dbReference type="Pfam" id="PF19991">
    <property type="entry name" value="HMA_2"/>
    <property type="match status" value="1"/>
</dbReference>
<evidence type="ECO:0000256" key="7">
    <source>
        <dbReference type="ARBA" id="ARBA00022989"/>
    </source>
</evidence>
<dbReference type="Gene3D" id="1.20.1110.10">
    <property type="entry name" value="Calcium-transporting ATPase, transmembrane domain"/>
    <property type="match status" value="1"/>
</dbReference>
<name>I4C2D9_DESTA</name>
<dbReference type="PANTHER" id="PTHR43294">
    <property type="entry name" value="SODIUM/POTASSIUM-TRANSPORTING ATPASE SUBUNIT ALPHA"/>
    <property type="match status" value="1"/>
</dbReference>
<reference evidence="12" key="1">
    <citation type="submission" date="2012-06" db="EMBL/GenBank/DDBJ databases">
        <title>Complete sequence of chromosome of Desulfomonile tiedjei DSM 6799.</title>
        <authorList>
            <person name="Lucas S."/>
            <person name="Copeland A."/>
            <person name="Lapidus A."/>
            <person name="Glavina del Rio T."/>
            <person name="Dalin E."/>
            <person name="Tice H."/>
            <person name="Bruce D."/>
            <person name="Goodwin L."/>
            <person name="Pitluck S."/>
            <person name="Peters L."/>
            <person name="Ovchinnikova G."/>
            <person name="Zeytun A."/>
            <person name="Lu M."/>
            <person name="Kyrpides N."/>
            <person name="Mavromatis K."/>
            <person name="Ivanova N."/>
            <person name="Brettin T."/>
            <person name="Detter J.C."/>
            <person name="Han C."/>
            <person name="Larimer F."/>
            <person name="Land M."/>
            <person name="Hauser L."/>
            <person name="Markowitz V."/>
            <person name="Cheng J.-F."/>
            <person name="Hugenholtz P."/>
            <person name="Woyke T."/>
            <person name="Wu D."/>
            <person name="Spring S."/>
            <person name="Schroeder M."/>
            <person name="Brambilla E."/>
            <person name="Klenk H.-P."/>
            <person name="Eisen J.A."/>
        </authorList>
    </citation>
    <scope>NUCLEOTIDE SEQUENCE [LARGE SCALE GENOMIC DNA]</scope>
    <source>
        <strain evidence="12">ATCC 49306 / DSM 6799 / DCB-1</strain>
    </source>
</reference>
<dbReference type="InterPro" id="IPR023214">
    <property type="entry name" value="HAD_sf"/>
</dbReference>
<dbReference type="PRINTS" id="PR00120">
    <property type="entry name" value="HATPASE"/>
</dbReference>
<dbReference type="SFLD" id="SFLDS00003">
    <property type="entry name" value="Haloacid_Dehalogenase"/>
    <property type="match status" value="1"/>
</dbReference>
<dbReference type="KEGG" id="dti:Desti_1013"/>
<dbReference type="GO" id="GO:0016887">
    <property type="term" value="F:ATP hydrolysis activity"/>
    <property type="evidence" value="ECO:0007669"/>
    <property type="project" value="InterPro"/>
</dbReference>
<dbReference type="EMBL" id="CP003360">
    <property type="protein sequence ID" value="AFM23730.1"/>
    <property type="molecule type" value="Genomic_DNA"/>
</dbReference>
<evidence type="ECO:0000256" key="4">
    <source>
        <dbReference type="ARBA" id="ARBA00022741"/>
    </source>
</evidence>
<dbReference type="InterPro" id="IPR023298">
    <property type="entry name" value="ATPase_P-typ_TM_dom_sf"/>
</dbReference>
<dbReference type="PROSITE" id="PS00154">
    <property type="entry name" value="ATPASE_E1_E2"/>
    <property type="match status" value="1"/>
</dbReference>
<keyword evidence="12" id="KW-1185">Reference proteome</keyword>
<evidence type="ECO:0000256" key="6">
    <source>
        <dbReference type="ARBA" id="ARBA00022967"/>
    </source>
</evidence>
<dbReference type="InterPro" id="IPR018303">
    <property type="entry name" value="ATPase_P-typ_P_site"/>
</dbReference>
<evidence type="ECO:0000256" key="3">
    <source>
        <dbReference type="ARBA" id="ARBA00022692"/>
    </source>
</evidence>
<dbReference type="eggNOG" id="COG0474">
    <property type="taxonomic scope" value="Bacteria"/>
</dbReference>
<dbReference type="Gene3D" id="3.40.1110.10">
    <property type="entry name" value="Calcium-transporting ATPase, cytoplasmic domain N"/>
    <property type="match status" value="1"/>
</dbReference>
<dbReference type="GO" id="GO:0005886">
    <property type="term" value="C:plasma membrane"/>
    <property type="evidence" value="ECO:0007669"/>
    <property type="project" value="TreeGrafter"/>
</dbReference>
<feature type="transmembrane region" description="Helical" evidence="9">
    <location>
        <begin position="172"/>
        <end position="200"/>
    </location>
</feature>
<accession>I4C2D9</accession>
<feature type="transmembrane region" description="Helical" evidence="9">
    <location>
        <begin position="303"/>
        <end position="323"/>
    </location>
</feature>
<dbReference type="InterPro" id="IPR008250">
    <property type="entry name" value="ATPase_P-typ_transduc_dom_A_sf"/>
</dbReference>
<dbReference type="GO" id="GO:0005391">
    <property type="term" value="F:P-type sodium:potassium-exchanging transporter activity"/>
    <property type="evidence" value="ECO:0007669"/>
    <property type="project" value="TreeGrafter"/>
</dbReference>
<protein>
    <submittedName>
        <fullName evidence="11">Cation transport ATPase</fullName>
    </submittedName>
</protein>
<evidence type="ECO:0000256" key="5">
    <source>
        <dbReference type="ARBA" id="ARBA00022840"/>
    </source>
</evidence>
<evidence type="ECO:0000313" key="12">
    <source>
        <dbReference type="Proteomes" id="UP000006055"/>
    </source>
</evidence>
<dbReference type="SMART" id="SM00831">
    <property type="entry name" value="Cation_ATPase_N"/>
    <property type="match status" value="1"/>
</dbReference>
<comment type="subcellular location">
    <subcellularLocation>
        <location evidence="1">Membrane</location>
        <topology evidence="1">Multi-pass membrane protein</topology>
    </subcellularLocation>
</comment>
<dbReference type="GO" id="GO:0030007">
    <property type="term" value="P:intracellular potassium ion homeostasis"/>
    <property type="evidence" value="ECO:0007669"/>
    <property type="project" value="TreeGrafter"/>
</dbReference>
<dbReference type="SFLD" id="SFLDF00027">
    <property type="entry name" value="p-type_atpase"/>
    <property type="match status" value="1"/>
</dbReference>
<gene>
    <name evidence="11" type="ordered locus">Desti_1013</name>
</gene>
<evidence type="ECO:0000256" key="9">
    <source>
        <dbReference type="SAM" id="Phobius"/>
    </source>
</evidence>
<dbReference type="InterPro" id="IPR006068">
    <property type="entry name" value="ATPase_P-typ_cation-transptr_C"/>
</dbReference>
<feature type="transmembrane region" description="Helical" evidence="9">
    <location>
        <begin position="356"/>
        <end position="373"/>
    </location>
</feature>
<dbReference type="RefSeq" id="WP_014808884.1">
    <property type="nucleotide sequence ID" value="NC_018025.1"/>
</dbReference>
<dbReference type="Pfam" id="PF00690">
    <property type="entry name" value="Cation_ATPase_N"/>
    <property type="match status" value="1"/>
</dbReference>
<dbReference type="InterPro" id="IPR001757">
    <property type="entry name" value="P_typ_ATPase"/>
</dbReference>